<sequence length="491" mass="52555">MAELNAQGLLVDVGSGVRISSPGLQGQAQVYLPSSGGMRGAEDTTSAFLESIENNEMQQQLTVVIDRHNEVGGSGGGSRAAGDENDIKVQVPAPGDGWGQVLLYTAEDGSLSWHFPDGVRPEDVPSRGSGTFTYRVPRAVMSAQGETGQRGLTGAIGKKLLKALIFKVAEKALGQAGNFFAQKLEEKYRPYRLRSFTPDNYQDADGASLEPADWLRLSQGRALLFVHGTASRAHAGFCGIPQQTMQELHARYDGRVFAFDHHTISATPDENVTWLAKQLPDDLTLNLDVVSHSRGGLVSRVLTEQAARTGLDGRIKVRNLVMAASPNAGTALADIDRLDQFLNRMTSLLQLVPDNPVTDVLDIVLAIVKQVAIGVVQGLDGLMAMNPQGDYLVKFNQTGVGAAKYFAVASNFDPPPGSALHHLVTDGAADLVFGGTPNDLIVPTAGVYTVPNAKCFPVGEPLVFNTDAHINHFSYWSNPQLASAFSQWLPG</sequence>
<dbReference type="Pfam" id="PF24096">
    <property type="entry name" value="DUF7379"/>
    <property type="match status" value="1"/>
</dbReference>
<feature type="domain" description="DUF7379" evidence="1">
    <location>
        <begin position="223"/>
        <end position="396"/>
    </location>
</feature>
<evidence type="ECO:0000259" key="1">
    <source>
        <dbReference type="Pfam" id="PF24096"/>
    </source>
</evidence>
<dbReference type="EMBL" id="BONY01000011">
    <property type="protein sequence ID" value="GIH04201.1"/>
    <property type="molecule type" value="Genomic_DNA"/>
</dbReference>
<dbReference type="Gene3D" id="3.40.50.1820">
    <property type="entry name" value="alpha/beta hydrolase"/>
    <property type="match status" value="1"/>
</dbReference>
<accession>A0A8J3Q5L3</accession>
<protein>
    <recommendedName>
        <fullName evidence="1">DUF7379 domain-containing protein</fullName>
    </recommendedName>
</protein>
<evidence type="ECO:0000313" key="2">
    <source>
        <dbReference type="EMBL" id="GIH04201.1"/>
    </source>
</evidence>
<dbReference type="InterPro" id="IPR029058">
    <property type="entry name" value="AB_hydrolase_fold"/>
</dbReference>
<dbReference type="AlphaFoldDB" id="A0A8J3Q5L3"/>
<dbReference type="SUPFAM" id="SSF53474">
    <property type="entry name" value="alpha/beta-Hydrolases"/>
    <property type="match status" value="1"/>
</dbReference>
<dbReference type="InterPro" id="IPR055803">
    <property type="entry name" value="DUF7379"/>
</dbReference>
<dbReference type="RefSeq" id="WP_203908085.1">
    <property type="nucleotide sequence ID" value="NZ_BONY01000011.1"/>
</dbReference>
<dbReference type="Proteomes" id="UP000612899">
    <property type="component" value="Unassembled WGS sequence"/>
</dbReference>
<proteinExistence type="predicted"/>
<organism evidence="2 3">
    <name type="scientific">Rhizocola hellebori</name>
    <dbReference type="NCBI Taxonomy" id="1392758"/>
    <lineage>
        <taxon>Bacteria</taxon>
        <taxon>Bacillati</taxon>
        <taxon>Actinomycetota</taxon>
        <taxon>Actinomycetes</taxon>
        <taxon>Micromonosporales</taxon>
        <taxon>Micromonosporaceae</taxon>
        <taxon>Rhizocola</taxon>
    </lineage>
</organism>
<keyword evidence="3" id="KW-1185">Reference proteome</keyword>
<gene>
    <name evidence="2" type="ORF">Rhe02_22680</name>
</gene>
<comment type="caution">
    <text evidence="2">The sequence shown here is derived from an EMBL/GenBank/DDBJ whole genome shotgun (WGS) entry which is preliminary data.</text>
</comment>
<reference evidence="2" key="1">
    <citation type="submission" date="2021-01" db="EMBL/GenBank/DDBJ databases">
        <title>Whole genome shotgun sequence of Rhizocola hellebori NBRC 109834.</title>
        <authorList>
            <person name="Komaki H."/>
            <person name="Tamura T."/>
        </authorList>
    </citation>
    <scope>NUCLEOTIDE SEQUENCE</scope>
    <source>
        <strain evidence="2">NBRC 109834</strain>
    </source>
</reference>
<evidence type="ECO:0000313" key="3">
    <source>
        <dbReference type="Proteomes" id="UP000612899"/>
    </source>
</evidence>
<name>A0A8J3Q5L3_9ACTN</name>